<dbReference type="Gene3D" id="3.40.50.1820">
    <property type="entry name" value="alpha/beta hydrolase"/>
    <property type="match status" value="1"/>
</dbReference>
<name>A0A3M7RAS5_BRAPC</name>
<reference evidence="2 3" key="1">
    <citation type="journal article" date="2018" name="Sci. Rep.">
        <title>Genomic signatures of local adaptation to the degree of environmental predictability in rotifers.</title>
        <authorList>
            <person name="Franch-Gras L."/>
            <person name="Hahn C."/>
            <person name="Garcia-Roger E.M."/>
            <person name="Carmona M.J."/>
            <person name="Serra M."/>
            <person name="Gomez A."/>
        </authorList>
    </citation>
    <scope>NUCLEOTIDE SEQUENCE [LARGE SCALE GENOMIC DNA]</scope>
    <source>
        <strain evidence="2">HYR1</strain>
    </source>
</reference>
<dbReference type="InterPro" id="IPR029058">
    <property type="entry name" value="AB_hydrolase_fold"/>
</dbReference>
<evidence type="ECO:0000313" key="2">
    <source>
        <dbReference type="EMBL" id="RNA20345.1"/>
    </source>
</evidence>
<dbReference type="Proteomes" id="UP000276133">
    <property type="component" value="Unassembled WGS sequence"/>
</dbReference>
<dbReference type="STRING" id="10195.A0A3M7RAS5"/>
<dbReference type="AlphaFoldDB" id="A0A3M7RAS5"/>
<comment type="caution">
    <text evidence="2">The sequence shown here is derived from an EMBL/GenBank/DDBJ whole genome shotgun (WGS) entry which is preliminary data.</text>
</comment>
<evidence type="ECO:0000313" key="3">
    <source>
        <dbReference type="Proteomes" id="UP000276133"/>
    </source>
</evidence>
<protein>
    <submittedName>
        <fullName evidence="2">Carboxymethylenebutenolidase-like protein</fullName>
    </submittedName>
</protein>
<dbReference type="InterPro" id="IPR051049">
    <property type="entry name" value="Dienelactone_hydrolase-like"/>
</dbReference>
<dbReference type="OrthoDB" id="17560at2759"/>
<dbReference type="PANTHER" id="PTHR46623:SF6">
    <property type="entry name" value="ALPHA_BETA-HYDROLASES SUPERFAMILY PROTEIN"/>
    <property type="match status" value="1"/>
</dbReference>
<gene>
    <name evidence="2" type="ORF">BpHYR1_018338</name>
</gene>
<dbReference type="GO" id="GO:0016787">
    <property type="term" value="F:hydrolase activity"/>
    <property type="evidence" value="ECO:0007669"/>
    <property type="project" value="InterPro"/>
</dbReference>
<proteinExistence type="predicted"/>
<sequence>MTLQKVTLESKNKLGPVPGYVTSGTHKAGIIVIQEWWGVNEQIKSLAEKWYGDKYVAIVPDFYRGKVAKDHEEAGHYMNDLDWFGAVQDIQAAVDYLKANGVQKVACVGFCMGGALTIAASVLVDGLNAAAPFYGIPNAQLANSGKARTPMQCHFGTKDNLKGFSDPEAQDALEKNLKENNVVYEFYRYDADHAFVNDSNVEKYNANCAKLAHERTLEFFGKYLN</sequence>
<accession>A0A3M7RAS5</accession>
<evidence type="ECO:0000259" key="1">
    <source>
        <dbReference type="Pfam" id="PF01738"/>
    </source>
</evidence>
<dbReference type="EMBL" id="REGN01003873">
    <property type="protein sequence ID" value="RNA20345.1"/>
    <property type="molecule type" value="Genomic_DNA"/>
</dbReference>
<organism evidence="2 3">
    <name type="scientific">Brachionus plicatilis</name>
    <name type="common">Marine rotifer</name>
    <name type="synonym">Brachionus muelleri</name>
    <dbReference type="NCBI Taxonomy" id="10195"/>
    <lineage>
        <taxon>Eukaryota</taxon>
        <taxon>Metazoa</taxon>
        <taxon>Spiralia</taxon>
        <taxon>Gnathifera</taxon>
        <taxon>Rotifera</taxon>
        <taxon>Eurotatoria</taxon>
        <taxon>Monogononta</taxon>
        <taxon>Pseudotrocha</taxon>
        <taxon>Ploima</taxon>
        <taxon>Brachionidae</taxon>
        <taxon>Brachionus</taxon>
    </lineage>
</organism>
<feature type="domain" description="Dienelactone hydrolase" evidence="1">
    <location>
        <begin position="26"/>
        <end position="224"/>
    </location>
</feature>
<dbReference type="SUPFAM" id="SSF53474">
    <property type="entry name" value="alpha/beta-Hydrolases"/>
    <property type="match status" value="1"/>
</dbReference>
<dbReference type="Pfam" id="PF01738">
    <property type="entry name" value="DLH"/>
    <property type="match status" value="1"/>
</dbReference>
<keyword evidence="3" id="KW-1185">Reference proteome</keyword>
<dbReference type="PANTHER" id="PTHR46623">
    <property type="entry name" value="CARBOXYMETHYLENEBUTENOLIDASE-RELATED"/>
    <property type="match status" value="1"/>
</dbReference>
<dbReference type="InterPro" id="IPR002925">
    <property type="entry name" value="Dienelactn_hydro"/>
</dbReference>